<dbReference type="InterPro" id="IPR009003">
    <property type="entry name" value="Peptidase_S1_PA"/>
</dbReference>
<dbReference type="SMART" id="SM00020">
    <property type="entry name" value="Tryp_SPc"/>
    <property type="match status" value="1"/>
</dbReference>
<feature type="signal peptide" evidence="2">
    <location>
        <begin position="1"/>
        <end position="18"/>
    </location>
</feature>
<keyword evidence="5" id="KW-1185">Reference proteome</keyword>
<dbReference type="Pfam" id="PF00089">
    <property type="entry name" value="Trypsin"/>
    <property type="match status" value="1"/>
</dbReference>
<dbReference type="SUPFAM" id="SSF50494">
    <property type="entry name" value="Trypsin-like serine proteases"/>
    <property type="match status" value="1"/>
</dbReference>
<feature type="domain" description="Peptidase S1" evidence="3">
    <location>
        <begin position="35"/>
        <end position="224"/>
    </location>
</feature>
<dbReference type="PANTHER" id="PTHR24276:SF98">
    <property type="entry name" value="FI18310P1-RELATED"/>
    <property type="match status" value="1"/>
</dbReference>
<accession>A0ABZ2KEM5</accession>
<dbReference type="RefSeq" id="WP_394846378.1">
    <property type="nucleotide sequence ID" value="NZ_CP089982.1"/>
</dbReference>
<organism evidence="4 5">
    <name type="scientific">Pendulispora brunnea</name>
    <dbReference type="NCBI Taxonomy" id="2905690"/>
    <lineage>
        <taxon>Bacteria</taxon>
        <taxon>Pseudomonadati</taxon>
        <taxon>Myxococcota</taxon>
        <taxon>Myxococcia</taxon>
        <taxon>Myxococcales</taxon>
        <taxon>Sorangiineae</taxon>
        <taxon>Pendulisporaceae</taxon>
        <taxon>Pendulispora</taxon>
    </lineage>
</organism>
<gene>
    <name evidence="4" type="ORF">LZC95_02800</name>
</gene>
<evidence type="ECO:0000313" key="4">
    <source>
        <dbReference type="EMBL" id="WXA95768.1"/>
    </source>
</evidence>
<keyword evidence="2" id="KW-0732">Signal</keyword>
<dbReference type="InterPro" id="IPR050430">
    <property type="entry name" value="Peptidase_S1"/>
</dbReference>
<protein>
    <submittedName>
        <fullName evidence="4">S1 family peptidase</fullName>
    </submittedName>
</protein>
<evidence type="ECO:0000313" key="5">
    <source>
        <dbReference type="Proteomes" id="UP001379533"/>
    </source>
</evidence>
<reference evidence="4 5" key="1">
    <citation type="submission" date="2021-12" db="EMBL/GenBank/DDBJ databases">
        <title>Discovery of the Pendulisporaceae a myxobacterial family with distinct sporulation behavior and unique specialized metabolism.</title>
        <authorList>
            <person name="Garcia R."/>
            <person name="Popoff A."/>
            <person name="Bader C.D."/>
            <person name="Loehr J."/>
            <person name="Walesch S."/>
            <person name="Walt C."/>
            <person name="Boldt J."/>
            <person name="Bunk B."/>
            <person name="Haeckl F.J.F.P.J."/>
            <person name="Gunesch A.P."/>
            <person name="Birkelbach J."/>
            <person name="Nuebel U."/>
            <person name="Pietschmann T."/>
            <person name="Bach T."/>
            <person name="Mueller R."/>
        </authorList>
    </citation>
    <scope>NUCLEOTIDE SEQUENCE [LARGE SCALE GENOMIC DNA]</scope>
    <source>
        <strain evidence="4 5">MSr12523</strain>
    </source>
</reference>
<evidence type="ECO:0000256" key="2">
    <source>
        <dbReference type="SAM" id="SignalP"/>
    </source>
</evidence>
<dbReference type="InterPro" id="IPR001254">
    <property type="entry name" value="Trypsin_dom"/>
</dbReference>
<feature type="chain" id="PRO_5045663773" evidence="2">
    <location>
        <begin position="19"/>
        <end position="225"/>
    </location>
</feature>
<keyword evidence="1" id="KW-1015">Disulfide bond</keyword>
<dbReference type="EMBL" id="CP089982">
    <property type="protein sequence ID" value="WXA95768.1"/>
    <property type="molecule type" value="Genomic_DNA"/>
</dbReference>
<evidence type="ECO:0000256" key="1">
    <source>
        <dbReference type="ARBA" id="ARBA00023157"/>
    </source>
</evidence>
<dbReference type="PROSITE" id="PS51257">
    <property type="entry name" value="PROKAR_LIPOPROTEIN"/>
    <property type="match status" value="1"/>
</dbReference>
<sequence length="225" mass="23176">MKNRIPAVYVLVSVLASACSMDATTESPTQRSAQAIGGHANPSNADYVVSVNGSCSGTLVAPTKVVTAQHCIHSGENRAGGVVATRATQIGARDVAVLTLSRALDLPTVRLAREIPGVGTKGTLIGFGRTEDSSAFDTRREARLRVYKVGSNVADESDRIGPTGFFARNADSRGCGADSGGAFMVGGMLAGVTVLGDPSCSHPDWDTGFAAVGSLYDQLSTAIED</sequence>
<dbReference type="Proteomes" id="UP001379533">
    <property type="component" value="Chromosome"/>
</dbReference>
<dbReference type="PROSITE" id="PS50240">
    <property type="entry name" value="TRYPSIN_DOM"/>
    <property type="match status" value="1"/>
</dbReference>
<name>A0ABZ2KEM5_9BACT</name>
<dbReference type="InterPro" id="IPR043504">
    <property type="entry name" value="Peptidase_S1_PA_chymotrypsin"/>
</dbReference>
<evidence type="ECO:0000259" key="3">
    <source>
        <dbReference type="PROSITE" id="PS50240"/>
    </source>
</evidence>
<dbReference type="Gene3D" id="2.40.10.10">
    <property type="entry name" value="Trypsin-like serine proteases"/>
    <property type="match status" value="3"/>
</dbReference>
<proteinExistence type="predicted"/>
<dbReference type="PANTHER" id="PTHR24276">
    <property type="entry name" value="POLYSERASE-RELATED"/>
    <property type="match status" value="1"/>
</dbReference>